<organism evidence="2 3">
    <name type="scientific">Triparma retinervis</name>
    <dbReference type="NCBI Taxonomy" id="2557542"/>
    <lineage>
        <taxon>Eukaryota</taxon>
        <taxon>Sar</taxon>
        <taxon>Stramenopiles</taxon>
        <taxon>Ochrophyta</taxon>
        <taxon>Bolidophyceae</taxon>
        <taxon>Parmales</taxon>
        <taxon>Triparmaceae</taxon>
        <taxon>Triparma</taxon>
    </lineage>
</organism>
<feature type="compositionally biased region" description="Acidic residues" evidence="1">
    <location>
        <begin position="264"/>
        <end position="275"/>
    </location>
</feature>
<feature type="compositionally biased region" description="Basic and acidic residues" evidence="1">
    <location>
        <begin position="399"/>
        <end position="409"/>
    </location>
</feature>
<dbReference type="EMBL" id="BRXZ01000624">
    <property type="protein sequence ID" value="GMH49149.1"/>
    <property type="molecule type" value="Genomic_DNA"/>
</dbReference>
<dbReference type="OrthoDB" id="196243at2759"/>
<keyword evidence="3" id="KW-1185">Reference proteome</keyword>
<proteinExistence type="predicted"/>
<comment type="caution">
    <text evidence="2">The sequence shown here is derived from an EMBL/GenBank/DDBJ whole genome shotgun (WGS) entry which is preliminary data.</text>
</comment>
<protein>
    <submittedName>
        <fullName evidence="2">Uncharacterized protein</fullName>
    </submittedName>
</protein>
<sequence>MSNQVNTKTDRLAVIVRSIDDSIFPLIDSAVGGTEYKHQKLQPSPTILQAGRTAASALACVCKTSNTFREKVIAGNVAVLEKLGRKGGESSSTKAFVNLCLLRCLFSLTLHTSSTLHVPTVLIRSSCVEHALSHVPVPPLDDGEIVRADLCLRILAKLVAEKGSEVWGRLVVSENVNKIMKLMTNFLSMSWDTPSSPFDRVRKCQEMSLSLLISMTNQGDGEGFNNEKRILAGIAFEEGALDMCIQFVGKEAMRRVRKRKEMEEGGGEIGEEEEKEEKNGCGGAGVVGGGGDYMEKVERGCERIILNILEGERPAPGGAFPPAFLRACKLGWLRRAPSMLVQSSEEGGGGRGLVQRIALCMISRSIEGGGGGKVDWGEGAANKEVAGENRFRSSSADNLTRRSSTDGRRRSSRTNPAASKRMSPEERFKADTAKILKSKASTISFITMSGCLNPITHMLSHHDGSVVNYAVKVALIEQACVPVLFTMCRVGSRKYSPTFFVCDKVIKALVRKVADIESNKEKVLTSFGRMMLSKLSVSGSTALRANIGCALILLTAECPKARRELCEGEDGERAEEVGLVEVVMSMVQVGSRGGNLGPRVFLSTVRCLCGVDERAIVDYTEDKVGGDHFYGDFDLREVKKATESRSLEFEGRTELGVVWVITEDNESGVKMEVPSVAEISIVAPNLAGYLNRQRAEGGEGVKVTMEATSYGAAEEFFSHVVTGWAGLSKARNKYNLDFCLDLLALAETYECDVLTKAYSRCIYEKIDRGNAFRILEVGMEARENWLSVVAFCRIVEDFEGCLVGGVGGGVRDQVRVLERFLVRLLGAQK</sequence>
<feature type="region of interest" description="Disordered" evidence="1">
    <location>
        <begin position="261"/>
        <end position="283"/>
    </location>
</feature>
<feature type="region of interest" description="Disordered" evidence="1">
    <location>
        <begin position="385"/>
        <end position="426"/>
    </location>
</feature>
<evidence type="ECO:0000313" key="2">
    <source>
        <dbReference type="EMBL" id="GMH49149.1"/>
    </source>
</evidence>
<name>A0A9W6ZEP1_9STRA</name>
<evidence type="ECO:0000313" key="3">
    <source>
        <dbReference type="Proteomes" id="UP001165082"/>
    </source>
</evidence>
<accession>A0A9W6ZEP1</accession>
<gene>
    <name evidence="2" type="ORF">TrRE_jg8456</name>
</gene>
<dbReference type="AlphaFoldDB" id="A0A9W6ZEP1"/>
<reference evidence="2" key="1">
    <citation type="submission" date="2022-07" db="EMBL/GenBank/DDBJ databases">
        <title>Genome analysis of Parmales, a sister group of diatoms, reveals the evolutionary specialization of diatoms from phago-mixotrophs to photoautotrophs.</title>
        <authorList>
            <person name="Ban H."/>
            <person name="Sato S."/>
            <person name="Yoshikawa S."/>
            <person name="Kazumasa Y."/>
            <person name="Nakamura Y."/>
            <person name="Ichinomiya M."/>
            <person name="Saitoh K."/>
            <person name="Sato N."/>
            <person name="Blanc-Mathieu R."/>
            <person name="Endo H."/>
            <person name="Kuwata A."/>
            <person name="Ogata H."/>
        </authorList>
    </citation>
    <scope>NUCLEOTIDE SEQUENCE</scope>
</reference>
<dbReference type="Proteomes" id="UP001165082">
    <property type="component" value="Unassembled WGS sequence"/>
</dbReference>
<evidence type="ECO:0000256" key="1">
    <source>
        <dbReference type="SAM" id="MobiDB-lite"/>
    </source>
</evidence>